<sequence>MKYIIFILLILVIVFLVLYYERKLFSCRKQLLIANNQINNLRQRVPKTNPHKKNKKFEIKFSAPNSNMGIINENSNIYISPLESSELVQHIDIKMEVKILDKAELNSEHWYYISLPMDSNINSRGWIPQRSFSYFYGNSTNITKNT</sequence>
<evidence type="ECO:0000313" key="3">
    <source>
        <dbReference type="Proteomes" id="UP001299068"/>
    </source>
</evidence>
<reference evidence="2 3" key="1">
    <citation type="journal article" date="2021" name="Cell Host Microbe">
        <title>in vivo commensal control of Clostridioides difficile virulence.</title>
        <authorList>
            <person name="Girinathan B.P."/>
            <person name="Dibenedetto N."/>
            <person name="Worley J.N."/>
            <person name="Peltier J."/>
            <person name="Arrieta-Ortiz M.L."/>
            <person name="Rupa Christinal Immanuel S."/>
            <person name="Lavin R."/>
            <person name="Delaney M.L."/>
            <person name="Cummins C."/>
            <person name="Hoffmann M."/>
            <person name="Luo Y."/>
            <person name="Gonzalez-Escalona N."/>
            <person name="Allard M."/>
            <person name="Onderdonk A.B."/>
            <person name="Gerber G.K."/>
            <person name="Sonenshein A.L."/>
            <person name="Baliga N."/>
            <person name="Dupuy B."/>
            <person name="Bry L."/>
        </authorList>
    </citation>
    <scope>NUCLEOTIDE SEQUENCE [LARGE SCALE GENOMIC DNA]</scope>
    <source>
        <strain evidence="2 3">DSM 599</strain>
    </source>
</reference>
<evidence type="ECO:0000256" key="1">
    <source>
        <dbReference type="SAM" id="Phobius"/>
    </source>
</evidence>
<keyword evidence="1" id="KW-0472">Membrane</keyword>
<organism evidence="2 3">
    <name type="scientific">Clostridium sardiniense</name>
    <name type="common">Clostridium absonum</name>
    <dbReference type="NCBI Taxonomy" id="29369"/>
    <lineage>
        <taxon>Bacteria</taxon>
        <taxon>Bacillati</taxon>
        <taxon>Bacillota</taxon>
        <taxon>Clostridia</taxon>
        <taxon>Eubacteriales</taxon>
        <taxon>Clostridiaceae</taxon>
        <taxon>Clostridium</taxon>
    </lineage>
</organism>
<protein>
    <recommendedName>
        <fullName evidence="4">SH3 domain-containing protein</fullName>
    </recommendedName>
</protein>
<comment type="caution">
    <text evidence="2">The sequence shown here is derived from an EMBL/GenBank/DDBJ whole genome shotgun (WGS) entry which is preliminary data.</text>
</comment>
<keyword evidence="1" id="KW-1133">Transmembrane helix</keyword>
<name>A0ABS7L2K3_CLOSR</name>
<dbReference type="EMBL" id="JAIKTU010000021">
    <property type="protein sequence ID" value="MBY0757306.1"/>
    <property type="molecule type" value="Genomic_DNA"/>
</dbReference>
<feature type="transmembrane region" description="Helical" evidence="1">
    <location>
        <begin position="6"/>
        <end position="22"/>
    </location>
</feature>
<keyword evidence="1" id="KW-0812">Transmembrane</keyword>
<dbReference type="Gene3D" id="2.30.30.40">
    <property type="entry name" value="SH3 Domains"/>
    <property type="match status" value="1"/>
</dbReference>
<proteinExistence type="predicted"/>
<accession>A0ABS7L2K3</accession>
<keyword evidence="3" id="KW-1185">Reference proteome</keyword>
<gene>
    <name evidence="2" type="ORF">K5V21_17900</name>
</gene>
<evidence type="ECO:0008006" key="4">
    <source>
        <dbReference type="Google" id="ProtNLM"/>
    </source>
</evidence>
<evidence type="ECO:0000313" key="2">
    <source>
        <dbReference type="EMBL" id="MBY0757306.1"/>
    </source>
</evidence>
<dbReference type="Proteomes" id="UP001299068">
    <property type="component" value="Unassembled WGS sequence"/>
</dbReference>
<dbReference type="RefSeq" id="WP_221862409.1">
    <property type="nucleotide sequence ID" value="NZ_JAIKTU010000021.1"/>
</dbReference>